<accession>W1WW94</accession>
<evidence type="ECO:0000313" key="3">
    <source>
        <dbReference type="Proteomes" id="UP000018853"/>
    </source>
</evidence>
<protein>
    <submittedName>
        <fullName evidence="2">Uncharacterized protein</fullName>
    </submittedName>
</protein>
<dbReference type="AntiFam" id="ANF00007">
    <property type="entry name" value="Shadow ORF (opposite clpB)"/>
</dbReference>
<dbReference type="AlphaFoldDB" id="W1WW94"/>
<organism evidence="2 3">
    <name type="scientific">Escherichia coli DORA_A_5_14_21</name>
    <dbReference type="NCBI Taxonomy" id="1403943"/>
    <lineage>
        <taxon>Bacteria</taxon>
        <taxon>Pseudomonadati</taxon>
        <taxon>Pseudomonadota</taxon>
        <taxon>Gammaproteobacteria</taxon>
        <taxon>Enterobacterales</taxon>
        <taxon>Enterobacteriaceae</taxon>
        <taxon>Escherichia</taxon>
    </lineage>
</organism>
<gene>
    <name evidence="2" type="ORF">Q609_ECAC01624G0001</name>
</gene>
<dbReference type="Proteomes" id="UP000018853">
    <property type="component" value="Unassembled WGS sequence"/>
</dbReference>
<reference evidence="2 3" key="1">
    <citation type="submission" date="2013-12" db="EMBL/GenBank/DDBJ databases">
        <title>A Varibaculum cambriense genome reconstructed from a premature infant gut community with otherwise low bacterial novelty that shifts toward anaerobic metabolism during the third week of life.</title>
        <authorList>
            <person name="Brown C.T."/>
            <person name="Sharon I."/>
            <person name="Thomas B.C."/>
            <person name="Castelle C.J."/>
            <person name="Morowitz M.J."/>
            <person name="Banfield J.F."/>
        </authorList>
    </citation>
    <scope>NUCLEOTIDE SEQUENCE [LARGE SCALE GENOMIC DNA]</scope>
    <source>
        <strain evidence="3">DORA_A_5_14_21</strain>
    </source>
</reference>
<evidence type="ECO:0000256" key="1">
    <source>
        <dbReference type="SAM" id="MobiDB-lite"/>
    </source>
</evidence>
<comment type="caution">
    <text evidence="2">The sequence shown here is derived from an EMBL/GenBank/DDBJ whole genome shotgun (WGS) entry which is preliminary data.</text>
</comment>
<feature type="region of interest" description="Disordered" evidence="1">
    <location>
        <begin position="123"/>
        <end position="144"/>
    </location>
</feature>
<proteinExistence type="predicted"/>
<name>W1WW94_ECOLX</name>
<dbReference type="EMBL" id="AZLZ01001624">
    <property type="protein sequence ID" value="ETJ22507.1"/>
    <property type="molecule type" value="Genomic_DNA"/>
</dbReference>
<sequence length="144" mass="16380">MLDYYLVAEVGRQEEDDIFAVNQAAFTVCHFALIERLVEQVEHIRVRFFHFIEQYYRVGFLANRFGQYAAFTVANVARRRTNQPRDGVFLLEFGHIDGGQVLATAVEQLCQLQDGFGFTHTAGASQQERTERASRKTQVGACGQ</sequence>
<evidence type="ECO:0000313" key="2">
    <source>
        <dbReference type="EMBL" id="ETJ22507.1"/>
    </source>
</evidence>